<evidence type="ECO:0000313" key="3">
    <source>
        <dbReference type="Proteomes" id="UP001281410"/>
    </source>
</evidence>
<name>A0AAD9ZR71_9ROSI</name>
<dbReference type="Proteomes" id="UP001281410">
    <property type="component" value="Unassembled WGS sequence"/>
</dbReference>
<gene>
    <name evidence="2" type="ORF">Dsin_028638</name>
</gene>
<feature type="domain" description="RNase H type-1" evidence="1">
    <location>
        <begin position="79"/>
        <end position="139"/>
    </location>
</feature>
<sequence>MTKAPSRQHVELSLDVWRERNCFNFNGKLRSASEIVDWAVNVLLKFKDTIKVFRTKANCSKRESQVIWSPPPPKSLKLNSDVAVQQNSHHIGAGVVIGDWEGKVVIALSKALPRRYDAEPSEFLALIEGLLLAKNLGLEFGCGVGGN</sequence>
<dbReference type="InterPro" id="IPR002156">
    <property type="entry name" value="RNaseH_domain"/>
</dbReference>
<protein>
    <recommendedName>
        <fullName evidence="1">RNase H type-1 domain-containing protein</fullName>
    </recommendedName>
</protein>
<dbReference type="Pfam" id="PF13456">
    <property type="entry name" value="RVT_3"/>
    <property type="match status" value="1"/>
</dbReference>
<proteinExistence type="predicted"/>
<dbReference type="PANTHER" id="PTHR47074">
    <property type="entry name" value="BNAC02G40300D PROTEIN"/>
    <property type="match status" value="1"/>
</dbReference>
<evidence type="ECO:0000259" key="1">
    <source>
        <dbReference type="Pfam" id="PF13456"/>
    </source>
</evidence>
<comment type="caution">
    <text evidence="2">The sequence shown here is derived from an EMBL/GenBank/DDBJ whole genome shotgun (WGS) entry which is preliminary data.</text>
</comment>
<evidence type="ECO:0000313" key="2">
    <source>
        <dbReference type="EMBL" id="KAK3189077.1"/>
    </source>
</evidence>
<organism evidence="2 3">
    <name type="scientific">Dipteronia sinensis</name>
    <dbReference type="NCBI Taxonomy" id="43782"/>
    <lineage>
        <taxon>Eukaryota</taxon>
        <taxon>Viridiplantae</taxon>
        <taxon>Streptophyta</taxon>
        <taxon>Embryophyta</taxon>
        <taxon>Tracheophyta</taxon>
        <taxon>Spermatophyta</taxon>
        <taxon>Magnoliopsida</taxon>
        <taxon>eudicotyledons</taxon>
        <taxon>Gunneridae</taxon>
        <taxon>Pentapetalae</taxon>
        <taxon>rosids</taxon>
        <taxon>malvids</taxon>
        <taxon>Sapindales</taxon>
        <taxon>Sapindaceae</taxon>
        <taxon>Hippocastanoideae</taxon>
        <taxon>Acereae</taxon>
        <taxon>Dipteronia</taxon>
    </lineage>
</organism>
<accession>A0AAD9ZR71</accession>
<keyword evidence="3" id="KW-1185">Reference proteome</keyword>
<dbReference type="GO" id="GO:0003676">
    <property type="term" value="F:nucleic acid binding"/>
    <property type="evidence" value="ECO:0007669"/>
    <property type="project" value="InterPro"/>
</dbReference>
<dbReference type="AlphaFoldDB" id="A0AAD9ZR71"/>
<dbReference type="GO" id="GO:0004523">
    <property type="term" value="F:RNA-DNA hybrid ribonuclease activity"/>
    <property type="evidence" value="ECO:0007669"/>
    <property type="project" value="InterPro"/>
</dbReference>
<dbReference type="InterPro" id="IPR052929">
    <property type="entry name" value="RNase_H-like_EbsB-rel"/>
</dbReference>
<dbReference type="PANTHER" id="PTHR47074:SF48">
    <property type="entry name" value="POLYNUCLEOTIDYL TRANSFERASE, RIBONUCLEASE H-LIKE SUPERFAMILY PROTEIN"/>
    <property type="match status" value="1"/>
</dbReference>
<reference evidence="2" key="1">
    <citation type="journal article" date="2023" name="Plant J.">
        <title>Genome sequences and population genomics provide insights into the demographic history, inbreeding, and mutation load of two 'living fossil' tree species of Dipteronia.</title>
        <authorList>
            <person name="Feng Y."/>
            <person name="Comes H.P."/>
            <person name="Chen J."/>
            <person name="Zhu S."/>
            <person name="Lu R."/>
            <person name="Zhang X."/>
            <person name="Li P."/>
            <person name="Qiu J."/>
            <person name="Olsen K.M."/>
            <person name="Qiu Y."/>
        </authorList>
    </citation>
    <scope>NUCLEOTIDE SEQUENCE</scope>
    <source>
        <strain evidence="2">NBL</strain>
    </source>
</reference>
<dbReference type="EMBL" id="JANJYJ010000009">
    <property type="protein sequence ID" value="KAK3189077.1"/>
    <property type="molecule type" value="Genomic_DNA"/>
</dbReference>